<sequence length="773" mass="82758">MTCKSVAVAVTTAVIGLFVFTQLIATFRLPELDFWRWSKWTGGDLTIVEETVEINYPLETETKETENLGERQSTGDQYLLGVGKADITGPVAEVEFMGYANLSQIGSGLRQRIYSRAFIIGDSQNPNDRFIYMILDTQSGDTAIRHGILQGLQNLGSDYAMYGESNVAVVGTHQHSGPAAWLNYLLPQITSKGFDPQSYSAIVDGALLSIQRAHESLEAGTLSVGTTDIEDANISRSLWAYLQNPASQRAQYSDNVDKTMTLLKFTRSSDGKDIGVLSWFAVHGTSMLGNNSIVTGDNKGVAAYLFERAMNETNPGFVAGFSQANVGDTSPNVEGAYCESGAQAGQQCDFETSLCDGTSEACHGRGPYWGLNDYGTKSCFEIGTRQFNGAQGIYNNTDDMTPIAGAAVKSLHSYVDFSNYTFQLPNGSIAHTCPAALGYSFAAGTTDGPGAFDFKQNNSGTPDASPVWAVVGGLLKEPSPEQKACQAPKPILLDVGQQDVPYAWAPNIVDIQMFRVGQLIIIISPGEATTMSGRRWRGAIANASASALPDLSSGNSSQTPIVVLGAPANSYTHYIATEYEYQVQRYEGASTLYGANTLNAYINVSTDFLPYLAADSTSSPPAGPQPPINTNNSLDFITGVVFDAPPILKSFGDVQSDVAASYALGSVANATFVGANPRNNLRLEGTFAAVEMEAGDAGSGDWTTVRDDQDWELVYEWTRTNEILGTSQVTISWEIPSEGVAPGTYRLRYYGDAKSVGGTITPFTGVSAAFTVG</sequence>
<dbReference type="AlphaFoldDB" id="A0A6A6H9X8"/>
<dbReference type="PANTHER" id="PTHR12670">
    <property type="entry name" value="CERAMIDASE"/>
    <property type="match status" value="1"/>
</dbReference>
<name>A0A6A6H9X8_VIRVR</name>
<keyword evidence="4" id="KW-0862">Zinc</keyword>
<organism evidence="9 10">
    <name type="scientific">Viridothelium virens</name>
    <name type="common">Speckled blister lichen</name>
    <name type="synonym">Trypethelium virens</name>
    <dbReference type="NCBI Taxonomy" id="1048519"/>
    <lineage>
        <taxon>Eukaryota</taxon>
        <taxon>Fungi</taxon>
        <taxon>Dikarya</taxon>
        <taxon>Ascomycota</taxon>
        <taxon>Pezizomycotina</taxon>
        <taxon>Dothideomycetes</taxon>
        <taxon>Dothideomycetes incertae sedis</taxon>
        <taxon>Trypetheliales</taxon>
        <taxon>Trypetheliaceae</taxon>
        <taxon>Viridothelium</taxon>
    </lineage>
</organism>
<dbReference type="EMBL" id="ML991799">
    <property type="protein sequence ID" value="KAF2234333.1"/>
    <property type="molecule type" value="Genomic_DNA"/>
</dbReference>
<feature type="binding site" evidence="4">
    <location>
        <position position="574"/>
    </location>
    <ligand>
        <name>Zn(2+)</name>
        <dbReference type="ChEBI" id="CHEBI:29105"/>
    </ligand>
</feature>
<dbReference type="InterPro" id="IPR038445">
    <property type="entry name" value="NCDase_C_sf"/>
</dbReference>
<feature type="transmembrane region" description="Helical" evidence="6">
    <location>
        <begin position="6"/>
        <end position="29"/>
    </location>
</feature>
<evidence type="ECO:0000313" key="10">
    <source>
        <dbReference type="Proteomes" id="UP000800092"/>
    </source>
</evidence>
<keyword evidence="5" id="KW-0443">Lipid metabolism</keyword>
<dbReference type="PANTHER" id="PTHR12670:SF1">
    <property type="entry name" value="NEUTRAL CERAMIDASE"/>
    <property type="match status" value="1"/>
</dbReference>
<dbReference type="GO" id="GO:0046872">
    <property type="term" value="F:metal ion binding"/>
    <property type="evidence" value="ECO:0007669"/>
    <property type="project" value="UniProtKB-KW"/>
</dbReference>
<feature type="binding site" evidence="4">
    <location>
        <position position="527"/>
    </location>
    <ligand>
        <name>Zn(2+)</name>
        <dbReference type="ChEBI" id="CHEBI:29105"/>
    </ligand>
</feature>
<feature type="domain" description="Neutral/alkaline non-lysosomal ceramidase N-terminal" evidence="7">
    <location>
        <begin position="78"/>
        <end position="603"/>
    </location>
</feature>
<comment type="cofactor">
    <cofactor evidence="4">
        <name>Zn(2+)</name>
        <dbReference type="ChEBI" id="CHEBI:29105"/>
    </cofactor>
    <text evidence="4">Binds 1 zinc ion per subunit.</text>
</comment>
<dbReference type="Pfam" id="PF04734">
    <property type="entry name" value="Ceramidase_alk"/>
    <property type="match status" value="1"/>
</dbReference>
<keyword evidence="2 5" id="KW-0378">Hydrolase</keyword>
<dbReference type="InterPro" id="IPR006823">
    <property type="entry name" value="Ceramidase_alk"/>
</dbReference>
<dbReference type="GO" id="GO:0046514">
    <property type="term" value="P:ceramide catabolic process"/>
    <property type="evidence" value="ECO:0007669"/>
    <property type="project" value="InterPro"/>
</dbReference>
<feature type="binding site" evidence="4">
    <location>
        <position position="283"/>
    </location>
    <ligand>
        <name>Zn(2+)</name>
        <dbReference type="ChEBI" id="CHEBI:29105"/>
    </ligand>
</feature>
<dbReference type="InterPro" id="IPR031329">
    <property type="entry name" value="NEUT/ALK_ceramidase_N"/>
</dbReference>
<proteinExistence type="inferred from homology"/>
<evidence type="ECO:0000256" key="1">
    <source>
        <dbReference type="ARBA" id="ARBA00009835"/>
    </source>
</evidence>
<dbReference type="Gene3D" id="2.60.40.2300">
    <property type="entry name" value="Neutral/alkaline non-lysosomal ceramidase, C-terminal domain"/>
    <property type="match status" value="1"/>
</dbReference>
<dbReference type="FunFam" id="2.60.40.2300:FF:000004">
    <property type="entry name" value="Neutral/alkaline nonlysosomal ceramidase, putative"/>
    <property type="match status" value="1"/>
</dbReference>
<evidence type="ECO:0000256" key="3">
    <source>
        <dbReference type="PIRSR" id="PIRSR606823-1"/>
    </source>
</evidence>
<keyword evidence="4" id="KW-0479">Metal-binding</keyword>
<dbReference type="GO" id="GO:0042759">
    <property type="term" value="P:long-chain fatty acid biosynthetic process"/>
    <property type="evidence" value="ECO:0007669"/>
    <property type="project" value="TreeGrafter"/>
</dbReference>
<gene>
    <name evidence="9" type="ORF">EV356DRAFT_446819</name>
</gene>
<evidence type="ECO:0000313" key="9">
    <source>
        <dbReference type="EMBL" id="KAF2234333.1"/>
    </source>
</evidence>
<dbReference type="GO" id="GO:0016020">
    <property type="term" value="C:membrane"/>
    <property type="evidence" value="ECO:0007669"/>
    <property type="project" value="GOC"/>
</dbReference>
<reference evidence="9" key="1">
    <citation type="journal article" date="2020" name="Stud. Mycol.">
        <title>101 Dothideomycetes genomes: a test case for predicting lifestyles and emergence of pathogens.</title>
        <authorList>
            <person name="Haridas S."/>
            <person name="Albert R."/>
            <person name="Binder M."/>
            <person name="Bloem J."/>
            <person name="Labutti K."/>
            <person name="Salamov A."/>
            <person name="Andreopoulos B."/>
            <person name="Baker S."/>
            <person name="Barry K."/>
            <person name="Bills G."/>
            <person name="Bluhm B."/>
            <person name="Cannon C."/>
            <person name="Castanera R."/>
            <person name="Culley D."/>
            <person name="Daum C."/>
            <person name="Ezra D."/>
            <person name="Gonzalez J."/>
            <person name="Henrissat B."/>
            <person name="Kuo A."/>
            <person name="Liang C."/>
            <person name="Lipzen A."/>
            <person name="Lutzoni F."/>
            <person name="Magnuson J."/>
            <person name="Mondo S."/>
            <person name="Nolan M."/>
            <person name="Ohm R."/>
            <person name="Pangilinan J."/>
            <person name="Park H.-J."/>
            <person name="Ramirez L."/>
            <person name="Alfaro M."/>
            <person name="Sun H."/>
            <person name="Tritt A."/>
            <person name="Yoshinaga Y."/>
            <person name="Zwiers L.-H."/>
            <person name="Turgeon B."/>
            <person name="Goodwin S."/>
            <person name="Spatafora J."/>
            <person name="Crous P."/>
            <person name="Grigoriev I."/>
        </authorList>
    </citation>
    <scope>NUCLEOTIDE SEQUENCE</scope>
    <source>
        <strain evidence="9">Tuck. ex Michener</strain>
    </source>
</reference>
<keyword evidence="10" id="KW-1185">Reference proteome</keyword>
<evidence type="ECO:0000259" key="7">
    <source>
        <dbReference type="Pfam" id="PF04734"/>
    </source>
</evidence>
<accession>A0A6A6H9X8</accession>
<evidence type="ECO:0000256" key="2">
    <source>
        <dbReference type="ARBA" id="ARBA00022801"/>
    </source>
</evidence>
<dbReference type="GO" id="GO:0046512">
    <property type="term" value="P:sphingosine biosynthetic process"/>
    <property type="evidence" value="ECO:0007669"/>
    <property type="project" value="TreeGrafter"/>
</dbReference>
<evidence type="ECO:0000256" key="6">
    <source>
        <dbReference type="SAM" id="Phobius"/>
    </source>
</evidence>
<evidence type="ECO:0000256" key="4">
    <source>
        <dbReference type="PIRSR" id="PIRSR606823-2"/>
    </source>
</evidence>
<protein>
    <recommendedName>
        <fullName evidence="5">Neutral ceramidase</fullName>
        <ecNumber evidence="5">3.5.1.23</ecNumber>
    </recommendedName>
</protein>
<feature type="active site" description="Nucleophile" evidence="3">
    <location>
        <position position="330"/>
    </location>
</feature>
<keyword evidence="6" id="KW-1133">Transmembrane helix</keyword>
<keyword evidence="6" id="KW-0812">Transmembrane</keyword>
<dbReference type="InterPro" id="IPR031331">
    <property type="entry name" value="NEUT/ALK_ceramidase_C"/>
</dbReference>
<keyword evidence="6" id="KW-0472">Membrane</keyword>
<feature type="domain" description="Neutral/alkaline non-lysosomal ceramidase C-terminal" evidence="8">
    <location>
        <begin position="608"/>
        <end position="772"/>
    </location>
</feature>
<dbReference type="GO" id="GO:0017040">
    <property type="term" value="F:N-acylsphingosine amidohydrolase activity"/>
    <property type="evidence" value="ECO:0007669"/>
    <property type="project" value="UniProtKB-UniRule"/>
</dbReference>
<keyword evidence="5" id="KW-0746">Sphingolipid metabolism</keyword>
<dbReference type="GO" id="GO:0005576">
    <property type="term" value="C:extracellular region"/>
    <property type="evidence" value="ECO:0007669"/>
    <property type="project" value="TreeGrafter"/>
</dbReference>
<dbReference type="Pfam" id="PF17048">
    <property type="entry name" value="Ceramidse_alk_C"/>
    <property type="match status" value="1"/>
</dbReference>
<evidence type="ECO:0000259" key="8">
    <source>
        <dbReference type="Pfam" id="PF17048"/>
    </source>
</evidence>
<feature type="binding site" evidence="4">
    <location>
        <position position="173"/>
    </location>
    <ligand>
        <name>Zn(2+)</name>
        <dbReference type="ChEBI" id="CHEBI:29105"/>
    </ligand>
</feature>
<comment type="catalytic activity">
    <reaction evidence="5">
        <text>an N-acylsphing-4-enine + H2O = sphing-4-enine + a fatty acid</text>
        <dbReference type="Rhea" id="RHEA:20856"/>
        <dbReference type="ChEBI" id="CHEBI:15377"/>
        <dbReference type="ChEBI" id="CHEBI:28868"/>
        <dbReference type="ChEBI" id="CHEBI:52639"/>
        <dbReference type="ChEBI" id="CHEBI:57756"/>
        <dbReference type="EC" id="3.5.1.23"/>
    </reaction>
</comment>
<evidence type="ECO:0000256" key="5">
    <source>
        <dbReference type="RuleBase" id="RU366019"/>
    </source>
</evidence>
<comment type="similarity">
    <text evidence="1 5">Belongs to the neutral ceramidase family.</text>
</comment>
<dbReference type="Proteomes" id="UP000800092">
    <property type="component" value="Unassembled WGS sequence"/>
</dbReference>
<dbReference type="OrthoDB" id="191371at2759"/>
<dbReference type="EC" id="3.5.1.23" evidence="5"/>